<gene>
    <name evidence="2" type="ORF">Q0590_36075</name>
</gene>
<evidence type="ECO:0000313" key="3">
    <source>
        <dbReference type="Proteomes" id="UP001168528"/>
    </source>
</evidence>
<feature type="chain" id="PRO_5045565839" description="T9SS type A sorting domain-containing protein" evidence="1">
    <location>
        <begin position="19"/>
        <end position="352"/>
    </location>
</feature>
<comment type="caution">
    <text evidence="2">The sequence shown here is derived from an EMBL/GenBank/DDBJ whole genome shotgun (WGS) entry which is preliminary data.</text>
</comment>
<evidence type="ECO:0000313" key="2">
    <source>
        <dbReference type="EMBL" id="MDO1451748.1"/>
    </source>
</evidence>
<sequence length="352" mass="40322">MNLSIFWLSFLLPFFLSAQVVNNDIEKRLKLPVNSSLISNTTNCTVQWNCVDAKAVTGCIQFHNDQWFEFTTAQAGQYFISVTNQQCRDVRGVQLLVIDGDPCMPSTYKNIVCYSTGSQDDIALPLDNLQANHTYLINIDGYLNDFCQFEISLTTHAPDFVLFPLPEPIEVTSRLTSKVVQLAWVLSDSLVEQISEFTILRRHASEKRTKQIANMSASANTHGLAQSAYSRVDTLDKEGVYVYKIIAITNLNRKYLLKELKIHYDTFNPSLLEERYNQILPMDLPKKIQATLFIYNAATNELLEKRDRIIKRKEEVKLNLYAYMQAGIHTFKVLVKETGRGEGFEKEFLFTK</sequence>
<keyword evidence="3" id="KW-1185">Reference proteome</keyword>
<protein>
    <recommendedName>
        <fullName evidence="4">T9SS type A sorting domain-containing protein</fullName>
    </recommendedName>
</protein>
<keyword evidence="1" id="KW-0732">Signal</keyword>
<feature type="signal peptide" evidence="1">
    <location>
        <begin position="1"/>
        <end position="18"/>
    </location>
</feature>
<evidence type="ECO:0000256" key="1">
    <source>
        <dbReference type="SAM" id="SignalP"/>
    </source>
</evidence>
<organism evidence="2 3">
    <name type="scientific">Rhodocytophaga aerolata</name>
    <dbReference type="NCBI Taxonomy" id="455078"/>
    <lineage>
        <taxon>Bacteria</taxon>
        <taxon>Pseudomonadati</taxon>
        <taxon>Bacteroidota</taxon>
        <taxon>Cytophagia</taxon>
        <taxon>Cytophagales</taxon>
        <taxon>Rhodocytophagaceae</taxon>
        <taxon>Rhodocytophaga</taxon>
    </lineage>
</organism>
<evidence type="ECO:0008006" key="4">
    <source>
        <dbReference type="Google" id="ProtNLM"/>
    </source>
</evidence>
<dbReference type="EMBL" id="JAUKPO010000087">
    <property type="protein sequence ID" value="MDO1451748.1"/>
    <property type="molecule type" value="Genomic_DNA"/>
</dbReference>
<proteinExistence type="predicted"/>
<dbReference type="Proteomes" id="UP001168528">
    <property type="component" value="Unassembled WGS sequence"/>
</dbReference>
<name>A0ABT8RK82_9BACT</name>
<dbReference type="RefSeq" id="WP_302042545.1">
    <property type="nucleotide sequence ID" value="NZ_JAUKPO010000087.1"/>
</dbReference>
<accession>A0ABT8RK82</accession>
<reference evidence="2" key="1">
    <citation type="submission" date="2023-07" db="EMBL/GenBank/DDBJ databases">
        <title>The genome sequence of Rhodocytophaga aerolata KACC 12507.</title>
        <authorList>
            <person name="Zhang X."/>
        </authorList>
    </citation>
    <scope>NUCLEOTIDE SEQUENCE</scope>
    <source>
        <strain evidence="2">KACC 12507</strain>
    </source>
</reference>